<keyword evidence="4" id="KW-1185">Reference proteome</keyword>
<gene>
    <name evidence="3" type="ORF">TPL01_23330</name>
</gene>
<dbReference type="Proteomes" id="UP000321337">
    <property type="component" value="Unassembled WGS sequence"/>
</dbReference>
<protein>
    <submittedName>
        <fullName evidence="3">Uncharacterized protein</fullName>
    </submittedName>
</protein>
<evidence type="ECO:0000313" key="4">
    <source>
        <dbReference type="Proteomes" id="UP000321337"/>
    </source>
</evidence>
<evidence type="ECO:0000256" key="1">
    <source>
        <dbReference type="SAM" id="MobiDB-lite"/>
    </source>
</evidence>
<name>A0A512L9M7_9PROT</name>
<accession>A0A512L9M7</accession>
<proteinExistence type="predicted"/>
<feature type="chain" id="PRO_5022239639" evidence="2">
    <location>
        <begin position="24"/>
        <end position="72"/>
    </location>
</feature>
<organism evidence="3 4">
    <name type="scientific">Sulfuriferula plumbiphila</name>
    <dbReference type="NCBI Taxonomy" id="171865"/>
    <lineage>
        <taxon>Bacteria</taxon>
        <taxon>Pseudomonadati</taxon>
        <taxon>Pseudomonadota</taxon>
        <taxon>Betaproteobacteria</taxon>
        <taxon>Nitrosomonadales</taxon>
        <taxon>Sulfuricellaceae</taxon>
        <taxon>Sulfuriferula</taxon>
    </lineage>
</organism>
<feature type="region of interest" description="Disordered" evidence="1">
    <location>
        <begin position="26"/>
        <end position="72"/>
    </location>
</feature>
<sequence>MKSYCLLLIVFLGVLGSTSSAVAMMRAPGSAASPTQQKPQHEIKKHPVDKTQSSQQQNYQTVPLTVPVKKNR</sequence>
<reference evidence="3 4" key="1">
    <citation type="submission" date="2019-07" db="EMBL/GenBank/DDBJ databases">
        <title>Whole genome shotgun sequence of Thiobacillus plumbophilus NBRC 107929.</title>
        <authorList>
            <person name="Hosoyama A."/>
            <person name="Uohara A."/>
            <person name="Ohji S."/>
            <person name="Ichikawa N."/>
        </authorList>
    </citation>
    <scope>NUCLEOTIDE SEQUENCE [LARGE SCALE GENOMIC DNA]</scope>
    <source>
        <strain evidence="3 4">NBRC 107929</strain>
    </source>
</reference>
<feature type="compositionally biased region" description="Basic and acidic residues" evidence="1">
    <location>
        <begin position="39"/>
        <end position="49"/>
    </location>
</feature>
<dbReference type="AlphaFoldDB" id="A0A512L9M7"/>
<dbReference type="EMBL" id="BKAD01000025">
    <property type="protein sequence ID" value="GEP31195.1"/>
    <property type="molecule type" value="Genomic_DNA"/>
</dbReference>
<comment type="caution">
    <text evidence="3">The sequence shown here is derived from an EMBL/GenBank/DDBJ whole genome shotgun (WGS) entry which is preliminary data.</text>
</comment>
<feature type="signal peptide" evidence="2">
    <location>
        <begin position="1"/>
        <end position="23"/>
    </location>
</feature>
<evidence type="ECO:0000313" key="3">
    <source>
        <dbReference type="EMBL" id="GEP31195.1"/>
    </source>
</evidence>
<keyword evidence="2" id="KW-0732">Signal</keyword>
<evidence type="ECO:0000256" key="2">
    <source>
        <dbReference type="SAM" id="SignalP"/>
    </source>
</evidence>
<feature type="compositionally biased region" description="Polar residues" evidence="1">
    <location>
        <begin position="50"/>
        <end position="63"/>
    </location>
</feature>